<dbReference type="AlphaFoldDB" id="M7XIC0"/>
<sequence length="39" mass="4685">MPCHWIFWNLNFLLIFQFANEYFNNPKNGRIRGNLGAEV</sequence>
<comment type="caution">
    <text evidence="1">The sequence shown here is derived from an EMBL/GenBank/DDBJ whole genome shotgun (WGS) entry which is preliminary data.</text>
</comment>
<protein>
    <submittedName>
        <fullName evidence="1">Uncharacterized protein</fullName>
    </submittedName>
</protein>
<dbReference type="EMBL" id="AMZY02000006">
    <property type="protein sequence ID" value="EMS34288.1"/>
    <property type="molecule type" value="Genomic_DNA"/>
</dbReference>
<dbReference type="STRING" id="1239962.C943_03507"/>
<name>M7XIC0_9BACT</name>
<gene>
    <name evidence="1" type="ORF">C943_03507</name>
</gene>
<organism evidence="1 2">
    <name type="scientific">Mariniradius saccharolyticus AK6</name>
    <dbReference type="NCBI Taxonomy" id="1239962"/>
    <lineage>
        <taxon>Bacteria</taxon>
        <taxon>Pseudomonadati</taxon>
        <taxon>Bacteroidota</taxon>
        <taxon>Cytophagia</taxon>
        <taxon>Cytophagales</taxon>
        <taxon>Cyclobacteriaceae</taxon>
        <taxon>Mariniradius</taxon>
    </lineage>
</organism>
<dbReference type="InParanoid" id="M7XIC0"/>
<proteinExistence type="predicted"/>
<accession>M7XIC0</accession>
<evidence type="ECO:0000313" key="2">
    <source>
        <dbReference type="Proteomes" id="UP000010953"/>
    </source>
</evidence>
<dbReference type="Proteomes" id="UP000010953">
    <property type="component" value="Unassembled WGS sequence"/>
</dbReference>
<keyword evidence="2" id="KW-1185">Reference proteome</keyword>
<reference evidence="1" key="1">
    <citation type="submission" date="2013-01" db="EMBL/GenBank/DDBJ databases">
        <title>Genome assembly of Mariniradius saccharolyticus AK6.</title>
        <authorList>
            <person name="Vaidya B."/>
            <person name="Khatri I."/>
            <person name="Tanuku N.R.S."/>
            <person name="Subramanian S."/>
            <person name="Pinnaka A."/>
        </authorList>
    </citation>
    <scope>NUCLEOTIDE SEQUENCE [LARGE SCALE GENOMIC DNA]</scope>
    <source>
        <strain evidence="1">AK6</strain>
    </source>
</reference>
<evidence type="ECO:0000313" key="1">
    <source>
        <dbReference type="EMBL" id="EMS34288.1"/>
    </source>
</evidence>